<dbReference type="Proteomes" id="UP001303647">
    <property type="component" value="Unassembled WGS sequence"/>
</dbReference>
<sequence>MATHHHTSNPWGRGADITTPPLHPTSTTPSILASSLVDVGLLKSTLLPSLTINASLAAVAYTAGRLTDRLDTKDFAWPLGPVLNAWYAAVFRHTPLFSSSSEEGGGGGGGVSVATAWRALTAADRVLLGGVTLWGGRLLYRVASRARARGPRGGDDPRYEAVKYQRGLTLGTRWPLAGGGFWDWAWLTVYLPEAAFQSVIALTVTAPFRLGLGGFTGVDHVVWGAGAGGYAREVVRAVAVGLFSAGFALEVLADWQLSKFKGKEKEEEEEEGKGKMCREGVWSVVRHPNYLGDALVHYSFPLFLFANNMLAPISLLGPLANHFFLRYVSGDKENEASQARRYGAGDVAKKADFEKYRHERNSFWPDLGQIRNKWTWVVLGCGAAGALADAAVRAML</sequence>
<evidence type="ECO:0000313" key="2">
    <source>
        <dbReference type="EMBL" id="KAK4245876.1"/>
    </source>
</evidence>
<feature type="compositionally biased region" description="Low complexity" evidence="1">
    <location>
        <begin position="17"/>
        <end position="26"/>
    </location>
</feature>
<dbReference type="EMBL" id="MU857688">
    <property type="protein sequence ID" value="KAK4245876.1"/>
    <property type="molecule type" value="Genomic_DNA"/>
</dbReference>
<name>A0AAN7CQB0_9PEZI</name>
<evidence type="ECO:0000256" key="1">
    <source>
        <dbReference type="SAM" id="MobiDB-lite"/>
    </source>
</evidence>
<dbReference type="InterPro" id="IPR010721">
    <property type="entry name" value="UstE-like"/>
</dbReference>
<accession>A0AAN7CQB0</accession>
<proteinExistence type="predicted"/>
<evidence type="ECO:0000313" key="3">
    <source>
        <dbReference type="Proteomes" id="UP001303647"/>
    </source>
</evidence>
<dbReference type="PANTHER" id="PTHR32251">
    <property type="entry name" value="3-OXO-5-ALPHA-STEROID 4-DEHYDROGENASE"/>
    <property type="match status" value="1"/>
</dbReference>
<dbReference type="GO" id="GO:0016020">
    <property type="term" value="C:membrane"/>
    <property type="evidence" value="ECO:0007669"/>
    <property type="project" value="TreeGrafter"/>
</dbReference>
<gene>
    <name evidence="2" type="ORF">C7999DRAFT_33733</name>
</gene>
<feature type="region of interest" description="Disordered" evidence="1">
    <location>
        <begin position="1"/>
        <end position="26"/>
    </location>
</feature>
<dbReference type="Pfam" id="PF06966">
    <property type="entry name" value="DUF1295"/>
    <property type="match status" value="1"/>
</dbReference>
<dbReference type="Gene3D" id="1.20.120.1630">
    <property type="match status" value="1"/>
</dbReference>
<protein>
    <submittedName>
        <fullName evidence="2">DUF1295 domain-protein</fullName>
    </submittedName>
</protein>
<dbReference type="AlphaFoldDB" id="A0AAN7CQB0"/>
<organism evidence="2 3">
    <name type="scientific">Corynascus novoguineensis</name>
    <dbReference type="NCBI Taxonomy" id="1126955"/>
    <lineage>
        <taxon>Eukaryota</taxon>
        <taxon>Fungi</taxon>
        <taxon>Dikarya</taxon>
        <taxon>Ascomycota</taxon>
        <taxon>Pezizomycotina</taxon>
        <taxon>Sordariomycetes</taxon>
        <taxon>Sordariomycetidae</taxon>
        <taxon>Sordariales</taxon>
        <taxon>Chaetomiaceae</taxon>
        <taxon>Corynascus</taxon>
    </lineage>
</organism>
<reference evidence="2" key="2">
    <citation type="submission" date="2023-05" db="EMBL/GenBank/DDBJ databases">
        <authorList>
            <consortium name="Lawrence Berkeley National Laboratory"/>
            <person name="Steindorff A."/>
            <person name="Hensen N."/>
            <person name="Bonometti L."/>
            <person name="Westerberg I."/>
            <person name="Brannstrom I.O."/>
            <person name="Guillou S."/>
            <person name="Cros-Aarteil S."/>
            <person name="Calhoun S."/>
            <person name="Haridas S."/>
            <person name="Kuo A."/>
            <person name="Mondo S."/>
            <person name="Pangilinan J."/>
            <person name="Riley R."/>
            <person name="Labutti K."/>
            <person name="Andreopoulos B."/>
            <person name="Lipzen A."/>
            <person name="Chen C."/>
            <person name="Yanf M."/>
            <person name="Daum C."/>
            <person name="Ng V."/>
            <person name="Clum A."/>
            <person name="Ohm R."/>
            <person name="Martin F."/>
            <person name="Silar P."/>
            <person name="Natvig D."/>
            <person name="Lalanne C."/>
            <person name="Gautier V."/>
            <person name="Ament-Velasquez S.L."/>
            <person name="Kruys A."/>
            <person name="Hutchinson M.I."/>
            <person name="Powell A.J."/>
            <person name="Barry K."/>
            <person name="Miller A.N."/>
            <person name="Grigoriev I.V."/>
            <person name="Debuchy R."/>
            <person name="Gladieux P."/>
            <person name="Thoren M.H."/>
            <person name="Johannesson H."/>
        </authorList>
    </citation>
    <scope>NUCLEOTIDE SEQUENCE</scope>
    <source>
        <strain evidence="2">CBS 359.72</strain>
    </source>
</reference>
<reference evidence="2" key="1">
    <citation type="journal article" date="2023" name="Mol. Phylogenet. Evol.">
        <title>Genome-scale phylogeny and comparative genomics of the fungal order Sordariales.</title>
        <authorList>
            <person name="Hensen N."/>
            <person name="Bonometti L."/>
            <person name="Westerberg I."/>
            <person name="Brannstrom I.O."/>
            <person name="Guillou S."/>
            <person name="Cros-Aarteil S."/>
            <person name="Calhoun S."/>
            <person name="Haridas S."/>
            <person name="Kuo A."/>
            <person name="Mondo S."/>
            <person name="Pangilinan J."/>
            <person name="Riley R."/>
            <person name="LaButti K."/>
            <person name="Andreopoulos B."/>
            <person name="Lipzen A."/>
            <person name="Chen C."/>
            <person name="Yan M."/>
            <person name="Daum C."/>
            <person name="Ng V."/>
            <person name="Clum A."/>
            <person name="Steindorff A."/>
            <person name="Ohm R.A."/>
            <person name="Martin F."/>
            <person name="Silar P."/>
            <person name="Natvig D.O."/>
            <person name="Lalanne C."/>
            <person name="Gautier V."/>
            <person name="Ament-Velasquez S.L."/>
            <person name="Kruys A."/>
            <person name="Hutchinson M.I."/>
            <person name="Powell A.J."/>
            <person name="Barry K."/>
            <person name="Miller A.N."/>
            <person name="Grigoriev I.V."/>
            <person name="Debuchy R."/>
            <person name="Gladieux P."/>
            <person name="Hiltunen Thoren M."/>
            <person name="Johannesson H."/>
        </authorList>
    </citation>
    <scope>NUCLEOTIDE SEQUENCE</scope>
    <source>
        <strain evidence="2">CBS 359.72</strain>
    </source>
</reference>
<keyword evidence="3" id="KW-1185">Reference proteome</keyword>
<comment type="caution">
    <text evidence="2">The sequence shown here is derived from an EMBL/GenBank/DDBJ whole genome shotgun (WGS) entry which is preliminary data.</text>
</comment>
<dbReference type="PANTHER" id="PTHR32251:SF15">
    <property type="entry name" value="3-OXO-5-ALPHA-STEROID 4-DEHYDROGENASE (DUF1295)"/>
    <property type="match status" value="1"/>
</dbReference>